<accession>A0ABP7VDB3</accession>
<evidence type="ECO:0000313" key="3">
    <source>
        <dbReference type="Proteomes" id="UP001500683"/>
    </source>
</evidence>
<comment type="caution">
    <text evidence="2">The sequence shown here is derived from an EMBL/GenBank/DDBJ whole genome shotgun (WGS) entry which is preliminary data.</text>
</comment>
<dbReference type="EMBL" id="BAAAZG010000007">
    <property type="protein sequence ID" value="GAA4064476.1"/>
    <property type="molecule type" value="Genomic_DNA"/>
</dbReference>
<protein>
    <submittedName>
        <fullName evidence="2">Uncharacterized protein</fullName>
    </submittedName>
</protein>
<feature type="transmembrane region" description="Helical" evidence="1">
    <location>
        <begin position="12"/>
        <end position="31"/>
    </location>
</feature>
<keyword evidence="1" id="KW-0472">Membrane</keyword>
<feature type="transmembrane region" description="Helical" evidence="1">
    <location>
        <begin position="63"/>
        <end position="81"/>
    </location>
</feature>
<sequence length="118" mass="12281">MQAMPERSTGWWISPAIPTIANCVLAALWVFSTAGGWAVSAFCGDAEERDGACAADVAMAEVASVPLAVVAAFIAVTAWAVPAVRRRYDRLDGLLTVAALVWVAAEGVLFVGGYVAKP</sequence>
<feature type="transmembrane region" description="Helical" evidence="1">
    <location>
        <begin position="93"/>
        <end position="116"/>
    </location>
</feature>
<proteinExistence type="predicted"/>
<keyword evidence="1" id="KW-0812">Transmembrane</keyword>
<organism evidence="2 3">
    <name type="scientific">Actinomadura miaoliensis</name>
    <dbReference type="NCBI Taxonomy" id="430685"/>
    <lineage>
        <taxon>Bacteria</taxon>
        <taxon>Bacillati</taxon>
        <taxon>Actinomycetota</taxon>
        <taxon>Actinomycetes</taxon>
        <taxon>Streptosporangiales</taxon>
        <taxon>Thermomonosporaceae</taxon>
        <taxon>Actinomadura</taxon>
    </lineage>
</organism>
<name>A0ABP7VDB3_9ACTN</name>
<reference evidence="3" key="1">
    <citation type="journal article" date="2019" name="Int. J. Syst. Evol. Microbiol.">
        <title>The Global Catalogue of Microorganisms (GCM) 10K type strain sequencing project: providing services to taxonomists for standard genome sequencing and annotation.</title>
        <authorList>
            <consortium name="The Broad Institute Genomics Platform"/>
            <consortium name="The Broad Institute Genome Sequencing Center for Infectious Disease"/>
            <person name="Wu L."/>
            <person name="Ma J."/>
        </authorList>
    </citation>
    <scope>NUCLEOTIDE SEQUENCE [LARGE SCALE GENOMIC DNA]</scope>
    <source>
        <strain evidence="3">JCM 16702</strain>
    </source>
</reference>
<keyword evidence="1" id="KW-1133">Transmembrane helix</keyword>
<evidence type="ECO:0000256" key="1">
    <source>
        <dbReference type="SAM" id="Phobius"/>
    </source>
</evidence>
<evidence type="ECO:0000313" key="2">
    <source>
        <dbReference type="EMBL" id="GAA4064476.1"/>
    </source>
</evidence>
<dbReference type="Proteomes" id="UP001500683">
    <property type="component" value="Unassembled WGS sequence"/>
</dbReference>
<gene>
    <name evidence="2" type="ORF">GCM10022214_17890</name>
</gene>
<keyword evidence="3" id="KW-1185">Reference proteome</keyword>